<organism evidence="3">
    <name type="scientific">Aureococcus anophagefferens</name>
    <name type="common">Harmful bloom alga</name>
    <dbReference type="NCBI Taxonomy" id="44056"/>
    <lineage>
        <taxon>Eukaryota</taxon>
        <taxon>Sar</taxon>
        <taxon>Stramenopiles</taxon>
        <taxon>Ochrophyta</taxon>
        <taxon>Pelagophyceae</taxon>
        <taxon>Pelagomonadales</taxon>
        <taxon>Pelagomonadaceae</taxon>
        <taxon>Aureococcus</taxon>
    </lineage>
</organism>
<name>F0YCX8_AURAN</name>
<dbReference type="Gene3D" id="3.60.10.10">
    <property type="entry name" value="Endonuclease/exonuclease/phosphatase"/>
    <property type="match status" value="1"/>
</dbReference>
<proteinExistence type="predicted"/>
<gene>
    <name evidence="2" type="ORF">AURANDRAFT_28452</name>
</gene>
<feature type="non-terminal residue" evidence="2">
    <location>
        <position position="1"/>
    </location>
</feature>
<dbReference type="GO" id="GO:0046856">
    <property type="term" value="P:phosphatidylinositol dephosphorylation"/>
    <property type="evidence" value="ECO:0007669"/>
    <property type="project" value="InterPro"/>
</dbReference>
<dbReference type="PANTHER" id="PTHR11200:SF300">
    <property type="entry name" value="TYPE II INOSITOL 1,4,5-TRISPHOSPHATE 5-PHOSPHATASE"/>
    <property type="match status" value="1"/>
</dbReference>
<evidence type="ECO:0000313" key="2">
    <source>
        <dbReference type="EMBL" id="EGB07100.1"/>
    </source>
</evidence>
<evidence type="ECO:0000259" key="1">
    <source>
        <dbReference type="Pfam" id="PF22669"/>
    </source>
</evidence>
<dbReference type="InterPro" id="IPR046985">
    <property type="entry name" value="IP5"/>
</dbReference>
<protein>
    <recommendedName>
        <fullName evidence="1">Inositol polyphosphate-related phosphatase domain-containing protein</fullName>
    </recommendedName>
</protein>
<dbReference type="AlphaFoldDB" id="F0YCX8"/>
<dbReference type="Proteomes" id="UP000002729">
    <property type="component" value="Unassembled WGS sequence"/>
</dbReference>
<keyword evidence="3" id="KW-1185">Reference proteome</keyword>
<dbReference type="eggNOG" id="KOG0566">
    <property type="taxonomic scope" value="Eukaryota"/>
</dbReference>
<evidence type="ECO:0000313" key="3">
    <source>
        <dbReference type="Proteomes" id="UP000002729"/>
    </source>
</evidence>
<dbReference type="PANTHER" id="PTHR11200">
    <property type="entry name" value="INOSITOL 5-PHOSPHATASE"/>
    <property type="match status" value="1"/>
</dbReference>
<sequence length="126" mass="14139">LNYRLDLPREEAERGALVGGLDALLEHDQLRRERAAGRAFGGFLEGPVAFAPTFKFDKRSNRYDSSKKMRVPSWTDRVLYTPRAPAATRGRRPELMLASYDAVDAATHSDHRPVVATFRLSPGAKR</sequence>
<dbReference type="InterPro" id="IPR000300">
    <property type="entry name" value="IPPc"/>
</dbReference>
<dbReference type="InParanoid" id="F0YCX8"/>
<dbReference type="InterPro" id="IPR036691">
    <property type="entry name" value="Endo/exonu/phosph_ase_sf"/>
</dbReference>
<reference evidence="2 3" key="1">
    <citation type="journal article" date="2011" name="Proc. Natl. Acad. Sci. U.S.A.">
        <title>Niche of harmful alga Aureococcus anophagefferens revealed through ecogenomics.</title>
        <authorList>
            <person name="Gobler C.J."/>
            <person name="Berry D.L."/>
            <person name="Dyhrman S.T."/>
            <person name="Wilhelm S.W."/>
            <person name="Salamov A."/>
            <person name="Lobanov A.V."/>
            <person name="Zhang Y."/>
            <person name="Collier J.L."/>
            <person name="Wurch L.L."/>
            <person name="Kustka A.B."/>
            <person name="Dill B.D."/>
            <person name="Shah M."/>
            <person name="VerBerkmoes N.C."/>
            <person name="Kuo A."/>
            <person name="Terry A."/>
            <person name="Pangilinan J."/>
            <person name="Lindquist E.A."/>
            <person name="Lucas S."/>
            <person name="Paulsen I.T."/>
            <person name="Hattenrath-Lehmann T.K."/>
            <person name="Talmage S.C."/>
            <person name="Walker E.A."/>
            <person name="Koch F."/>
            <person name="Burson A.M."/>
            <person name="Marcoval M.A."/>
            <person name="Tang Y.Z."/>
            <person name="Lecleir G.R."/>
            <person name="Coyne K.J."/>
            <person name="Berg G.M."/>
            <person name="Bertrand E.M."/>
            <person name="Saito M.A."/>
            <person name="Gladyshev V.N."/>
            <person name="Grigoriev I.V."/>
        </authorList>
    </citation>
    <scope>NUCLEOTIDE SEQUENCE [LARGE SCALE GENOMIC DNA]</scope>
    <source>
        <strain evidence="3">CCMP 1984</strain>
    </source>
</reference>
<dbReference type="OrthoDB" id="2248459at2759"/>
<feature type="domain" description="Inositol polyphosphate-related phosphatase" evidence="1">
    <location>
        <begin position="1"/>
        <end position="116"/>
    </location>
</feature>
<dbReference type="GeneID" id="20220539"/>
<dbReference type="EMBL" id="GL833132">
    <property type="protein sequence ID" value="EGB07100.1"/>
    <property type="molecule type" value="Genomic_DNA"/>
</dbReference>
<dbReference type="KEGG" id="aaf:AURANDRAFT_28452"/>
<dbReference type="RefSeq" id="XP_009038331.1">
    <property type="nucleotide sequence ID" value="XM_009040083.1"/>
</dbReference>
<accession>F0YCX8</accession>
<dbReference type="SUPFAM" id="SSF56219">
    <property type="entry name" value="DNase I-like"/>
    <property type="match status" value="1"/>
</dbReference>
<dbReference type="Pfam" id="PF22669">
    <property type="entry name" value="Exo_endo_phos2"/>
    <property type="match status" value="1"/>
</dbReference>
<dbReference type="GO" id="GO:0004439">
    <property type="term" value="F:phosphatidylinositol-4,5-bisphosphate 5-phosphatase activity"/>
    <property type="evidence" value="ECO:0007669"/>
    <property type="project" value="TreeGrafter"/>
</dbReference>